<dbReference type="EMBL" id="JBHSXL010000009">
    <property type="protein sequence ID" value="MFC6893513.1"/>
    <property type="molecule type" value="Genomic_DNA"/>
</dbReference>
<name>A0ABD5UWJ0_9EURY</name>
<gene>
    <name evidence="1" type="ORF">ACFQE9_12990</name>
</gene>
<dbReference type="AlphaFoldDB" id="A0ABD5UWJ0"/>
<reference evidence="1 2" key="1">
    <citation type="journal article" date="2019" name="Int. J. Syst. Evol. Microbiol.">
        <title>The Global Catalogue of Microorganisms (GCM) 10K type strain sequencing project: providing services to taxonomists for standard genome sequencing and annotation.</title>
        <authorList>
            <consortium name="The Broad Institute Genomics Platform"/>
            <consortium name="The Broad Institute Genome Sequencing Center for Infectious Disease"/>
            <person name="Wu L."/>
            <person name="Ma J."/>
        </authorList>
    </citation>
    <scope>NUCLEOTIDE SEQUENCE [LARGE SCALE GENOMIC DNA]</scope>
    <source>
        <strain evidence="1 2">SKJ47</strain>
    </source>
</reference>
<accession>A0ABD5UWJ0</accession>
<proteinExistence type="predicted"/>
<dbReference type="RefSeq" id="WP_379745378.1">
    <property type="nucleotide sequence ID" value="NZ_JBHSVN010000001.1"/>
</dbReference>
<protein>
    <submittedName>
        <fullName evidence="1">Uncharacterized protein</fullName>
    </submittedName>
</protein>
<keyword evidence="2" id="KW-1185">Reference proteome</keyword>
<comment type="caution">
    <text evidence="1">The sequence shown here is derived from an EMBL/GenBank/DDBJ whole genome shotgun (WGS) entry which is preliminary data.</text>
</comment>
<evidence type="ECO:0000313" key="1">
    <source>
        <dbReference type="EMBL" id="MFC6893513.1"/>
    </source>
</evidence>
<evidence type="ECO:0000313" key="2">
    <source>
        <dbReference type="Proteomes" id="UP001596296"/>
    </source>
</evidence>
<sequence length="68" mass="7127">MNDVPEVDSRHLPLDERRDVGADASVGVGVEANVGVSVEANAGVSVEEISAPVRIHFVCIGTIDLELT</sequence>
<dbReference type="Proteomes" id="UP001596296">
    <property type="component" value="Unassembled WGS sequence"/>
</dbReference>
<organism evidence="1 2">
    <name type="scientific">Halopenitus salinus</name>
    <dbReference type="NCBI Taxonomy" id="1198295"/>
    <lineage>
        <taxon>Archaea</taxon>
        <taxon>Methanobacteriati</taxon>
        <taxon>Methanobacteriota</taxon>
        <taxon>Stenosarchaea group</taxon>
        <taxon>Halobacteria</taxon>
        <taxon>Halobacteriales</taxon>
        <taxon>Haloferacaceae</taxon>
        <taxon>Halopenitus</taxon>
    </lineage>
</organism>